<proteinExistence type="inferred from homology"/>
<feature type="compositionally biased region" description="Low complexity" evidence="9">
    <location>
        <begin position="206"/>
        <end position="218"/>
    </location>
</feature>
<dbReference type="RefSeq" id="XP_002295603.1">
    <property type="nucleotide sequence ID" value="XM_002295567.1"/>
</dbReference>
<keyword evidence="5" id="KW-0746">Sphingolipid metabolism</keyword>
<dbReference type="GO" id="GO:0005789">
    <property type="term" value="C:endoplasmic reticulum membrane"/>
    <property type="evidence" value="ECO:0000318"/>
    <property type="project" value="GO_Central"/>
</dbReference>
<feature type="region of interest" description="Disordered" evidence="9">
    <location>
        <begin position="206"/>
        <end position="239"/>
    </location>
</feature>
<feature type="transmembrane region" description="Helical" evidence="10">
    <location>
        <begin position="569"/>
        <end position="585"/>
    </location>
</feature>
<dbReference type="OMA" id="ENFLIWV"/>
<dbReference type="eggNOG" id="ENOG502SC4H">
    <property type="taxonomic scope" value="Eukaryota"/>
</dbReference>
<dbReference type="AlphaFoldDB" id="B5YLZ6"/>
<feature type="compositionally biased region" description="Low complexity" evidence="9">
    <location>
        <begin position="9"/>
        <end position="19"/>
    </location>
</feature>
<organism evidence="12 13">
    <name type="scientific">Thalassiosira pseudonana</name>
    <name type="common">Marine diatom</name>
    <name type="synonym">Cyclotella nana</name>
    <dbReference type="NCBI Taxonomy" id="35128"/>
    <lineage>
        <taxon>Eukaryota</taxon>
        <taxon>Sar</taxon>
        <taxon>Stramenopiles</taxon>
        <taxon>Ochrophyta</taxon>
        <taxon>Bacillariophyta</taxon>
        <taxon>Coscinodiscophyceae</taxon>
        <taxon>Thalassiosirophycidae</taxon>
        <taxon>Thalassiosirales</taxon>
        <taxon>Thalassiosiraceae</taxon>
        <taxon>Thalassiosira</taxon>
    </lineage>
</organism>
<feature type="transmembrane region" description="Helical" evidence="10">
    <location>
        <begin position="84"/>
        <end position="102"/>
    </location>
</feature>
<dbReference type="HOGENOM" id="CLU_465808_0_0_1"/>
<evidence type="ECO:0000256" key="9">
    <source>
        <dbReference type="SAM" id="MobiDB-lite"/>
    </source>
</evidence>
<keyword evidence="6 10" id="KW-1133">Transmembrane helix</keyword>
<accession>B5YLZ6</accession>
<dbReference type="GeneID" id="7444791"/>
<reference evidence="12 13" key="1">
    <citation type="journal article" date="2004" name="Science">
        <title>The genome of the diatom Thalassiosira pseudonana: ecology, evolution, and metabolism.</title>
        <authorList>
            <person name="Armbrust E.V."/>
            <person name="Berges J.A."/>
            <person name="Bowler C."/>
            <person name="Green B.R."/>
            <person name="Martinez D."/>
            <person name="Putnam N.H."/>
            <person name="Zhou S."/>
            <person name="Allen A.E."/>
            <person name="Apt K.E."/>
            <person name="Bechner M."/>
            <person name="Brzezinski M.A."/>
            <person name="Chaal B.K."/>
            <person name="Chiovitti A."/>
            <person name="Davis A.K."/>
            <person name="Demarest M.S."/>
            <person name="Detter J.C."/>
            <person name="Glavina T."/>
            <person name="Goodstein D."/>
            <person name="Hadi M.Z."/>
            <person name="Hellsten U."/>
            <person name="Hildebrand M."/>
            <person name="Jenkins B.D."/>
            <person name="Jurka J."/>
            <person name="Kapitonov V.V."/>
            <person name="Kroger N."/>
            <person name="Lau W.W."/>
            <person name="Lane T.W."/>
            <person name="Larimer F.W."/>
            <person name="Lippmeier J.C."/>
            <person name="Lucas S."/>
            <person name="Medina M."/>
            <person name="Montsant A."/>
            <person name="Obornik M."/>
            <person name="Parker M.S."/>
            <person name="Palenik B."/>
            <person name="Pazour G.J."/>
            <person name="Richardson P.M."/>
            <person name="Rynearson T.A."/>
            <person name="Saito M.A."/>
            <person name="Schwartz D.C."/>
            <person name="Thamatrakoln K."/>
            <person name="Valentin K."/>
            <person name="Vardi A."/>
            <person name="Wilkerson F.P."/>
            <person name="Rokhsar D.S."/>
        </authorList>
    </citation>
    <scope>NUCLEOTIDE SEQUENCE [LARGE SCALE GENOMIC DNA]</scope>
    <source>
        <strain evidence="12 13">CCMP1335</strain>
    </source>
</reference>
<keyword evidence="4 10" id="KW-0812">Transmembrane</keyword>
<evidence type="ECO:0000313" key="13">
    <source>
        <dbReference type="Proteomes" id="UP000001449"/>
    </source>
</evidence>
<protein>
    <recommendedName>
        <fullName evidence="11">Sphingomyelin synthase-like domain-containing protein</fullName>
    </recommendedName>
</protein>
<gene>
    <name evidence="12" type="ORF">THAPS_10953</name>
</gene>
<dbReference type="GO" id="GO:0047493">
    <property type="term" value="F:ceramide cholinephosphotransferase activity"/>
    <property type="evidence" value="ECO:0000318"/>
    <property type="project" value="GO_Central"/>
</dbReference>
<feature type="compositionally biased region" description="Polar residues" evidence="9">
    <location>
        <begin position="224"/>
        <end position="239"/>
    </location>
</feature>
<keyword evidence="8 10" id="KW-0472">Membrane</keyword>
<feature type="transmembrane region" description="Helical" evidence="10">
    <location>
        <begin position="330"/>
        <end position="352"/>
    </location>
</feature>
<evidence type="ECO:0000259" key="11">
    <source>
        <dbReference type="Pfam" id="PF14360"/>
    </source>
</evidence>
<sequence length="586" mass="64159">MARVRKKATSSSLSSYSTSAMPTPYEVSLPLNGASTTDDDNGKGIKRNRLHTSRQRLQPTNILHHLSHVLQLLQRTIAITTSTYFSLAAIALVAAGLVLDIYEDLQPKMLKVGMGYLFILHPLLSTLSVSCGVQTLTSRTSTSGQGGAADPTTKKKKNWQEQIIAFSFLISIICNQLPKWLSAFVASFAVFAFGLASRQLVPQHTQMQQQSLQKQTSKSDGEDVSNSGDTAELVNNSSNINSGNRFQQTWSSLTIKERATIGTLAVVTSLLLENFLIWVVSATYKPGIVGSPDALQDNGRMVLESLAVRLMGVEKPYMARRGLQSLRDALNVQWALVSALGASFVCLELQLGNNYAFHRTLAGLALHALMTLASARLIRTISFVLTVLPSQVPNCYRRHFPMPPATWKEWLMVGFLPNSRGGCNDLILSGHATVTSTLGCASTSVASNTRFSMALWTLMALDYSIEAYQGLHYSVDMWLGCIVTCLLWQLTKPLELEGELEERTRSRVKGATVAKAPPLDAKVVAMYAAPAFLGFVILTTIPEAIVNYFLVGYTLWAGGIFAQWGFTNFSQHILLCLLFVTLGTYL</sequence>
<comment type="subcellular location">
    <subcellularLocation>
        <location evidence="1">Membrane</location>
        <topology evidence="1">Multi-pass membrane protein</topology>
    </subcellularLocation>
</comment>
<dbReference type="GO" id="GO:0000139">
    <property type="term" value="C:Golgi membrane"/>
    <property type="evidence" value="ECO:0000318"/>
    <property type="project" value="GO_Central"/>
</dbReference>
<dbReference type="InterPro" id="IPR045221">
    <property type="entry name" value="Sphingomyelin_synth-like"/>
</dbReference>
<evidence type="ECO:0000256" key="8">
    <source>
        <dbReference type="ARBA" id="ARBA00023136"/>
    </source>
</evidence>
<evidence type="ECO:0000313" key="12">
    <source>
        <dbReference type="EMBL" id="ACI64320.1"/>
    </source>
</evidence>
<evidence type="ECO:0000256" key="3">
    <source>
        <dbReference type="ARBA" id="ARBA00022679"/>
    </source>
</evidence>
<feature type="region of interest" description="Disordered" evidence="9">
    <location>
        <begin position="27"/>
        <end position="46"/>
    </location>
</feature>
<dbReference type="GO" id="GO:0046513">
    <property type="term" value="P:ceramide biosynthetic process"/>
    <property type="evidence" value="ECO:0000318"/>
    <property type="project" value="GO_Central"/>
</dbReference>
<reference evidence="12 13" key="2">
    <citation type="journal article" date="2008" name="Nature">
        <title>The Phaeodactylum genome reveals the evolutionary history of diatom genomes.</title>
        <authorList>
            <person name="Bowler C."/>
            <person name="Allen A.E."/>
            <person name="Badger J.H."/>
            <person name="Grimwood J."/>
            <person name="Jabbari K."/>
            <person name="Kuo A."/>
            <person name="Maheswari U."/>
            <person name="Martens C."/>
            <person name="Maumus F."/>
            <person name="Otillar R.P."/>
            <person name="Rayko E."/>
            <person name="Salamov A."/>
            <person name="Vandepoele K."/>
            <person name="Beszteri B."/>
            <person name="Gruber A."/>
            <person name="Heijde M."/>
            <person name="Katinka M."/>
            <person name="Mock T."/>
            <person name="Valentin K."/>
            <person name="Verret F."/>
            <person name="Berges J.A."/>
            <person name="Brownlee C."/>
            <person name="Cadoret J.P."/>
            <person name="Chiovitti A."/>
            <person name="Choi C.J."/>
            <person name="Coesel S."/>
            <person name="De Martino A."/>
            <person name="Detter J.C."/>
            <person name="Durkin C."/>
            <person name="Falciatore A."/>
            <person name="Fournet J."/>
            <person name="Haruta M."/>
            <person name="Huysman M.J."/>
            <person name="Jenkins B.D."/>
            <person name="Jiroutova K."/>
            <person name="Jorgensen R.E."/>
            <person name="Joubert Y."/>
            <person name="Kaplan A."/>
            <person name="Kroger N."/>
            <person name="Kroth P.G."/>
            <person name="La Roche J."/>
            <person name="Lindquist E."/>
            <person name="Lommer M."/>
            <person name="Martin-Jezequel V."/>
            <person name="Lopez P.J."/>
            <person name="Lucas S."/>
            <person name="Mangogna M."/>
            <person name="McGinnis K."/>
            <person name="Medlin L.K."/>
            <person name="Montsant A."/>
            <person name="Oudot-Le Secq M.P."/>
            <person name="Napoli C."/>
            <person name="Obornik M."/>
            <person name="Parker M.S."/>
            <person name="Petit J.L."/>
            <person name="Porcel B.M."/>
            <person name="Poulsen N."/>
            <person name="Robison M."/>
            <person name="Rychlewski L."/>
            <person name="Rynearson T.A."/>
            <person name="Schmutz J."/>
            <person name="Shapiro H."/>
            <person name="Siaut M."/>
            <person name="Stanley M."/>
            <person name="Sussman M.R."/>
            <person name="Taylor A.R."/>
            <person name="Vardi A."/>
            <person name="von Dassow P."/>
            <person name="Vyverman W."/>
            <person name="Willis A."/>
            <person name="Wyrwicz L.S."/>
            <person name="Rokhsar D.S."/>
            <person name="Weissenbach J."/>
            <person name="Armbrust E.V."/>
            <person name="Green B.R."/>
            <person name="Van de Peer Y."/>
            <person name="Grigoriev I.V."/>
        </authorList>
    </citation>
    <scope>NUCLEOTIDE SEQUENCE [LARGE SCALE GENOMIC DNA]</scope>
    <source>
        <strain evidence="12 13">CCMP1335</strain>
    </source>
</reference>
<evidence type="ECO:0000256" key="1">
    <source>
        <dbReference type="ARBA" id="ARBA00004141"/>
    </source>
</evidence>
<keyword evidence="7" id="KW-0443">Lipid metabolism</keyword>
<feature type="transmembrane region" description="Helical" evidence="10">
    <location>
        <begin position="524"/>
        <end position="549"/>
    </location>
</feature>
<feature type="transmembrane region" description="Helical" evidence="10">
    <location>
        <begin position="114"/>
        <end position="133"/>
    </location>
</feature>
<evidence type="ECO:0000256" key="7">
    <source>
        <dbReference type="ARBA" id="ARBA00023098"/>
    </source>
</evidence>
<feature type="region of interest" description="Disordered" evidence="9">
    <location>
        <begin position="1"/>
        <end position="21"/>
    </location>
</feature>
<evidence type="ECO:0000256" key="2">
    <source>
        <dbReference type="ARBA" id="ARBA00005441"/>
    </source>
</evidence>
<evidence type="ECO:0000256" key="4">
    <source>
        <dbReference type="ARBA" id="ARBA00022692"/>
    </source>
</evidence>
<keyword evidence="13" id="KW-1185">Reference proteome</keyword>
<dbReference type="PaxDb" id="35128-Thaps10953"/>
<dbReference type="EMBL" id="CP001159">
    <property type="protein sequence ID" value="ACI64320.1"/>
    <property type="molecule type" value="Genomic_DNA"/>
</dbReference>
<dbReference type="PANTHER" id="PTHR21290:SF25">
    <property type="entry name" value="SPHINGOMYELIN SYNTHASE-RELATED PROTEIN 1"/>
    <property type="match status" value="1"/>
</dbReference>
<dbReference type="GO" id="GO:0005886">
    <property type="term" value="C:plasma membrane"/>
    <property type="evidence" value="ECO:0000318"/>
    <property type="project" value="GO_Central"/>
</dbReference>
<name>B5YLZ6_THAPS</name>
<keyword evidence="3" id="KW-0808">Transferase</keyword>
<dbReference type="Pfam" id="PF14360">
    <property type="entry name" value="PAP2_C"/>
    <property type="match status" value="1"/>
</dbReference>
<dbReference type="InParanoid" id="B5YLZ6"/>
<dbReference type="KEGG" id="tps:THAPS_10953"/>
<dbReference type="Proteomes" id="UP000001449">
    <property type="component" value="Chromosome 18"/>
</dbReference>
<dbReference type="GO" id="GO:0033188">
    <property type="term" value="F:sphingomyelin synthase activity"/>
    <property type="evidence" value="ECO:0000318"/>
    <property type="project" value="GO_Central"/>
</dbReference>
<feature type="domain" description="Sphingomyelin synthase-like" evidence="11">
    <location>
        <begin position="422"/>
        <end position="490"/>
    </location>
</feature>
<feature type="transmembrane region" description="Helical" evidence="10">
    <location>
        <begin position="364"/>
        <end position="388"/>
    </location>
</feature>
<comment type="similarity">
    <text evidence="2">Belongs to the sphingomyelin synthase family.</text>
</comment>
<evidence type="ECO:0000256" key="6">
    <source>
        <dbReference type="ARBA" id="ARBA00022989"/>
    </source>
</evidence>
<evidence type="ECO:0000256" key="5">
    <source>
        <dbReference type="ARBA" id="ARBA00022919"/>
    </source>
</evidence>
<dbReference type="InterPro" id="IPR025749">
    <property type="entry name" value="Sphingomyelin_synth-like_dom"/>
</dbReference>
<feature type="transmembrane region" description="Helical" evidence="10">
    <location>
        <begin position="163"/>
        <end position="178"/>
    </location>
</feature>
<evidence type="ECO:0000256" key="10">
    <source>
        <dbReference type="SAM" id="Phobius"/>
    </source>
</evidence>
<dbReference type="PANTHER" id="PTHR21290">
    <property type="entry name" value="SPHINGOMYELIN SYNTHETASE"/>
    <property type="match status" value="1"/>
</dbReference>